<sequence>MELEQANNKDEVVPTEPNKEEVVNNDEVVPSMPNKDEVVTQDEVVPSKPNKDEVENKDEVVPTKPLTTNTSRSKKQDKKRPDASKDKAQTEEETKPRPRPKYSDKSRKNKKNKSGQENKTEAVVEDTKVEESQGTEEPLDEDHTLTKQEGTTEIRSEMEILALNSENEEDSWDTLFNDDGDCLEEGKGRKKKNVQDPEFDYYNMDREADEELEMTDDELSHIVEIYDFSQEFKTEDLLKLFESSQLKGLDIHWVDESHALALFSSAVGARDALRSKQPLLKVRPLSKSSAATKAKARSCSDYLLPAKERPPTSAMLARRMVMGALGVKSPQSKEDRDAEKKKIQEARDQKRMAAKQREDAWEGK</sequence>
<feature type="compositionally biased region" description="Basic and acidic residues" evidence="1">
    <location>
        <begin position="331"/>
        <end position="364"/>
    </location>
</feature>
<feature type="compositionally biased region" description="Basic and acidic residues" evidence="1">
    <location>
        <begin position="114"/>
        <end position="131"/>
    </location>
</feature>
<evidence type="ECO:0000313" key="2">
    <source>
        <dbReference type="Ensembl" id="ENSGMOP00000009541.2"/>
    </source>
</evidence>
<evidence type="ECO:0000256" key="1">
    <source>
        <dbReference type="SAM" id="MobiDB-lite"/>
    </source>
</evidence>
<feature type="compositionally biased region" description="Basic and acidic residues" evidence="1">
    <location>
        <begin position="49"/>
        <end position="61"/>
    </location>
</feature>
<name>A0A8C4Z996_GADMO</name>
<dbReference type="GeneTree" id="ENSGT00530000063711"/>
<dbReference type="InterPro" id="IPR012677">
    <property type="entry name" value="Nucleotide-bd_a/b_plait_sf"/>
</dbReference>
<organism evidence="2 3">
    <name type="scientific">Gadus morhua</name>
    <name type="common">Atlantic cod</name>
    <dbReference type="NCBI Taxonomy" id="8049"/>
    <lineage>
        <taxon>Eukaryota</taxon>
        <taxon>Metazoa</taxon>
        <taxon>Chordata</taxon>
        <taxon>Craniata</taxon>
        <taxon>Vertebrata</taxon>
        <taxon>Euteleostomi</taxon>
        <taxon>Actinopterygii</taxon>
        <taxon>Neopterygii</taxon>
        <taxon>Teleostei</taxon>
        <taxon>Neoteleostei</taxon>
        <taxon>Acanthomorphata</taxon>
        <taxon>Zeiogadaria</taxon>
        <taxon>Gadariae</taxon>
        <taxon>Gadiformes</taxon>
        <taxon>Gadoidei</taxon>
        <taxon>Gadidae</taxon>
        <taxon>Gadus</taxon>
    </lineage>
</organism>
<dbReference type="Ensembl" id="ENSGMOT00000009800.2">
    <property type="protein sequence ID" value="ENSGMOP00000009541.2"/>
    <property type="gene ID" value="ENSGMOG00000008903.2"/>
</dbReference>
<dbReference type="AlphaFoldDB" id="A0A8C4Z996"/>
<dbReference type="GeneID" id="115540612"/>
<feature type="region of interest" description="Disordered" evidence="1">
    <location>
        <begin position="324"/>
        <end position="364"/>
    </location>
</feature>
<accession>A0A8C4Z996</accession>
<evidence type="ECO:0000313" key="3">
    <source>
        <dbReference type="Proteomes" id="UP000694546"/>
    </source>
</evidence>
<feature type="compositionally biased region" description="Basic and acidic residues" evidence="1">
    <location>
        <begin position="7"/>
        <end position="22"/>
    </location>
</feature>
<feature type="region of interest" description="Disordered" evidence="1">
    <location>
        <begin position="1"/>
        <end position="154"/>
    </location>
</feature>
<proteinExistence type="predicted"/>
<reference evidence="2" key="2">
    <citation type="submission" date="2025-09" db="UniProtKB">
        <authorList>
            <consortium name="Ensembl"/>
        </authorList>
    </citation>
    <scope>IDENTIFICATION</scope>
</reference>
<dbReference type="RefSeq" id="XP_030207915.1">
    <property type="nucleotide sequence ID" value="XM_030352055.1"/>
</dbReference>
<dbReference type="OMA" id="YNMDRDD"/>
<gene>
    <name evidence="2" type="primary">r3hcc1l</name>
</gene>
<keyword evidence="3" id="KW-1185">Reference proteome</keyword>
<feature type="compositionally biased region" description="Basic and acidic residues" evidence="1">
    <location>
        <begin position="141"/>
        <end position="154"/>
    </location>
</feature>
<dbReference type="Gene3D" id="3.30.70.330">
    <property type="match status" value="1"/>
</dbReference>
<feature type="compositionally biased region" description="Basic and acidic residues" evidence="1">
    <location>
        <begin position="79"/>
        <end position="106"/>
    </location>
</feature>
<dbReference type="PANTHER" id="PTHR21678:SF7">
    <property type="entry name" value="COILED-COIL DOMAIN-CONTAINING PROTEIN R3HCC1L"/>
    <property type="match status" value="1"/>
</dbReference>
<dbReference type="Proteomes" id="UP000694546">
    <property type="component" value="Chromosome 3"/>
</dbReference>
<dbReference type="PANTHER" id="PTHR21678">
    <property type="entry name" value="GROWTH INHIBITION AND DIFFERENTIATION RELATED PROTEIN 88"/>
    <property type="match status" value="1"/>
</dbReference>
<protein>
    <submittedName>
        <fullName evidence="2">R3H domain and coiled-coil containing 1-like</fullName>
    </submittedName>
</protein>
<reference evidence="2" key="1">
    <citation type="submission" date="2025-08" db="UniProtKB">
        <authorList>
            <consortium name="Ensembl"/>
        </authorList>
    </citation>
    <scope>IDENTIFICATION</scope>
</reference>
<dbReference type="InterPro" id="IPR039884">
    <property type="entry name" value="R3HC1/R3HCL"/>
</dbReference>
<dbReference type="OrthoDB" id="5418203at2759"/>